<name>A0A2S9ZZD4_RHOTO</name>
<reference evidence="2 3" key="1">
    <citation type="journal article" date="2018" name="Elife">
        <title>Functional genomics of lipid metabolism in the oleaginous yeast Rhodosporidium toruloides.</title>
        <authorList>
            <person name="Coradetti S.T."/>
            <person name="Pinel D."/>
            <person name="Geiselman G."/>
            <person name="Ito M."/>
            <person name="Mondo S."/>
            <person name="Reilly M.C."/>
            <person name="Cheng Y.F."/>
            <person name="Bauer S."/>
            <person name="Grigoriev I."/>
            <person name="Gladden J.M."/>
            <person name="Simmons B.A."/>
            <person name="Brem R."/>
            <person name="Arkin A.P."/>
            <person name="Skerker J.M."/>
        </authorList>
    </citation>
    <scope>NUCLEOTIDE SEQUENCE [LARGE SCALE GENOMIC DNA]</scope>
    <source>
        <strain evidence="2 3">NBRC 0880</strain>
    </source>
</reference>
<gene>
    <name evidence="2" type="ORF">AAT19DRAFT_10668</name>
</gene>
<evidence type="ECO:0000256" key="1">
    <source>
        <dbReference type="SAM" id="MobiDB-lite"/>
    </source>
</evidence>
<dbReference type="Proteomes" id="UP000239560">
    <property type="component" value="Unassembled WGS sequence"/>
</dbReference>
<proteinExistence type="predicted"/>
<evidence type="ECO:0000313" key="3">
    <source>
        <dbReference type="Proteomes" id="UP000239560"/>
    </source>
</evidence>
<feature type="region of interest" description="Disordered" evidence="1">
    <location>
        <begin position="63"/>
        <end position="82"/>
    </location>
</feature>
<organism evidence="2 3">
    <name type="scientific">Rhodotorula toruloides</name>
    <name type="common">Yeast</name>
    <name type="synonym">Rhodosporidium toruloides</name>
    <dbReference type="NCBI Taxonomy" id="5286"/>
    <lineage>
        <taxon>Eukaryota</taxon>
        <taxon>Fungi</taxon>
        <taxon>Dikarya</taxon>
        <taxon>Basidiomycota</taxon>
        <taxon>Pucciniomycotina</taxon>
        <taxon>Microbotryomycetes</taxon>
        <taxon>Sporidiobolales</taxon>
        <taxon>Sporidiobolaceae</taxon>
        <taxon>Rhodotorula</taxon>
    </lineage>
</organism>
<accession>A0A2S9ZZD4</accession>
<protein>
    <submittedName>
        <fullName evidence="2">Uncharacterized protein</fullName>
    </submittedName>
</protein>
<comment type="caution">
    <text evidence="2">The sequence shown here is derived from an EMBL/GenBank/DDBJ whole genome shotgun (WGS) entry which is preliminary data.</text>
</comment>
<evidence type="ECO:0000313" key="2">
    <source>
        <dbReference type="EMBL" id="PRQ71128.1"/>
    </source>
</evidence>
<sequence length="161" mass="17583">MVLLLHRLSESASSIMSCRFGELRRRCVQQEEENSEEGKLDGRPHVRVGRWCSVATTTLESATSRPQAVQSSAALSAQSSRKPSARAHIPRFVRDRFLRSAGHRSSAWSCCYPPECWCTPPATPGMHWLAVALPSSVFATSSPTFPSSHFPLSASGTLLLG</sequence>
<dbReference type="AlphaFoldDB" id="A0A2S9ZZD4"/>
<feature type="compositionally biased region" description="Low complexity" evidence="1">
    <location>
        <begin position="67"/>
        <end position="80"/>
    </location>
</feature>
<dbReference type="EMBL" id="LCTV02000013">
    <property type="protein sequence ID" value="PRQ71128.1"/>
    <property type="molecule type" value="Genomic_DNA"/>
</dbReference>